<feature type="region of interest" description="Disordered" evidence="1">
    <location>
        <begin position="660"/>
        <end position="684"/>
    </location>
</feature>
<gene>
    <name evidence="2" type="ORF">PR048_014573</name>
</gene>
<dbReference type="Proteomes" id="UP001159363">
    <property type="component" value="Chromosome 4"/>
</dbReference>
<evidence type="ECO:0000256" key="1">
    <source>
        <dbReference type="SAM" id="MobiDB-lite"/>
    </source>
</evidence>
<keyword evidence="3" id="KW-1185">Reference proteome</keyword>
<sequence length="798" mass="87865">MTSQSAGNVVAPSLHPQYSFNTLLDCLPCKLWCRASGFRYDTPPKTTPKTNAVLSSPPLLIKAISRLPAVRDQWVASRRKSEVVDIGCSLHTVMLVGCCTAQPRYLSPRRCAREVVTEEGDAEDYDRYDSIVRYVFAPLTGRLMYPLPVFDITPLRTVSVGVVIDWLLTRSDSSSPAKANRARFPAMSLPGFSHVGIVPDDAAGRRFFSGISRFPVLCIPVPFHSRLVSPIIGSRDLDRCGDICFRACSIFAGRRRDGRRRLWSRDVPLASGSPPPPRPLVIVTARCDASRYRTLSNAGSRLLCLHSELHTPAKRLSLPLPVELRANVFARDVTSEAGSASIQRPMRRLGTRSLQASSLRPQALRHPIVQPASRTLHCLILAVADFPSAGHLLSPGTKSLILHPLQLNSQSGGLQQDLQCRAVPSGRFNAPRDAPREPGQQSRTFLRYPPKTVRPESAARVCDSNPSLPGLPPSLSYDISVSFSSTRPRGRRSSEHRLLTHSPAGSPASSEHLAACSSQSDTRFAPRASRSQSEYGHAHIKGIVTTRLYASYLSLTKYLTREFVRKSGNYPRESNPKSSSWCTIAASETLCSHNRQSYLLDISARRFSVHDIRGTPHLDDDTKKEKASVAWDRNAYDRWGGGVDPGRRNTLRETDFQAGTRRCPSSLNGSAPRKPAGNRPARFPHAKIRDGDRARIAVRLAPSAATLRGLMCTCLVSREQLESSARLTSSALVVDVPIGTGTLRAKNNIPKLKELAWLQCFSPYLAEERGSYKGYTGTCYESAIASTRRAVNWRAVFS</sequence>
<feature type="region of interest" description="Disordered" evidence="1">
    <location>
        <begin position="425"/>
        <end position="467"/>
    </location>
</feature>
<proteinExistence type="predicted"/>
<organism evidence="2 3">
    <name type="scientific">Dryococelus australis</name>
    <dbReference type="NCBI Taxonomy" id="614101"/>
    <lineage>
        <taxon>Eukaryota</taxon>
        <taxon>Metazoa</taxon>
        <taxon>Ecdysozoa</taxon>
        <taxon>Arthropoda</taxon>
        <taxon>Hexapoda</taxon>
        <taxon>Insecta</taxon>
        <taxon>Pterygota</taxon>
        <taxon>Neoptera</taxon>
        <taxon>Polyneoptera</taxon>
        <taxon>Phasmatodea</taxon>
        <taxon>Verophasmatodea</taxon>
        <taxon>Anareolatae</taxon>
        <taxon>Phasmatidae</taxon>
        <taxon>Eurycanthinae</taxon>
        <taxon>Dryococelus</taxon>
    </lineage>
</organism>
<reference evidence="2 3" key="1">
    <citation type="submission" date="2023-02" db="EMBL/GenBank/DDBJ databases">
        <title>LHISI_Scaffold_Assembly.</title>
        <authorList>
            <person name="Stuart O.P."/>
            <person name="Cleave R."/>
            <person name="Magrath M.J.L."/>
            <person name="Mikheyev A.S."/>
        </authorList>
    </citation>
    <scope>NUCLEOTIDE SEQUENCE [LARGE SCALE GENOMIC DNA]</scope>
    <source>
        <strain evidence="2">Daus_M_001</strain>
        <tissue evidence="2">Leg muscle</tissue>
    </source>
</reference>
<evidence type="ECO:0000313" key="2">
    <source>
        <dbReference type="EMBL" id="KAJ8882760.1"/>
    </source>
</evidence>
<comment type="caution">
    <text evidence="2">The sequence shown here is derived from an EMBL/GenBank/DDBJ whole genome shotgun (WGS) entry which is preliminary data.</text>
</comment>
<protein>
    <submittedName>
        <fullName evidence="2">Uncharacterized protein</fullName>
    </submittedName>
</protein>
<dbReference type="EMBL" id="JARBHB010000005">
    <property type="protein sequence ID" value="KAJ8882760.1"/>
    <property type="molecule type" value="Genomic_DNA"/>
</dbReference>
<accession>A0ABQ9HET6</accession>
<evidence type="ECO:0000313" key="3">
    <source>
        <dbReference type="Proteomes" id="UP001159363"/>
    </source>
</evidence>
<feature type="region of interest" description="Disordered" evidence="1">
    <location>
        <begin position="482"/>
        <end position="532"/>
    </location>
</feature>
<name>A0ABQ9HET6_9NEOP</name>